<keyword evidence="1" id="KW-0677">Repeat</keyword>
<feature type="repeat" description="ARM" evidence="2">
    <location>
        <begin position="352"/>
        <end position="396"/>
    </location>
</feature>
<accession>A0A5J5D1C2</accession>
<dbReference type="PROSITE" id="PS50176">
    <property type="entry name" value="ARM_REPEAT"/>
    <property type="match status" value="2"/>
</dbReference>
<dbReference type="FunFam" id="1.25.10.10:FF:000669">
    <property type="entry name" value="Armadillo repeat-containing protein 6"/>
    <property type="match status" value="1"/>
</dbReference>
<dbReference type="SUPFAM" id="SSF48371">
    <property type="entry name" value="ARM repeat"/>
    <property type="match status" value="1"/>
</dbReference>
<comment type="caution">
    <text evidence="3">The sequence shown here is derived from an EMBL/GenBank/DDBJ whole genome shotgun (WGS) entry which is preliminary data.</text>
</comment>
<protein>
    <recommendedName>
        <fullName evidence="5">Armadillo repeat-containing protein 6</fullName>
    </recommendedName>
</protein>
<dbReference type="PANTHER" id="PTHR22895">
    <property type="entry name" value="ARMADILLO REPEAT-CONTAINING PROTEIN 6"/>
    <property type="match status" value="1"/>
</dbReference>
<organism evidence="3 4">
    <name type="scientific">Etheostoma spectabile</name>
    <name type="common">orangethroat darter</name>
    <dbReference type="NCBI Taxonomy" id="54343"/>
    <lineage>
        <taxon>Eukaryota</taxon>
        <taxon>Metazoa</taxon>
        <taxon>Chordata</taxon>
        <taxon>Craniata</taxon>
        <taxon>Vertebrata</taxon>
        <taxon>Euteleostomi</taxon>
        <taxon>Actinopterygii</taxon>
        <taxon>Neopterygii</taxon>
        <taxon>Teleostei</taxon>
        <taxon>Neoteleostei</taxon>
        <taxon>Acanthomorphata</taxon>
        <taxon>Eupercaria</taxon>
        <taxon>Perciformes</taxon>
        <taxon>Percoidei</taxon>
        <taxon>Percidae</taxon>
        <taxon>Etheostomatinae</taxon>
        <taxon>Etheostoma</taxon>
    </lineage>
</organism>
<evidence type="ECO:0000256" key="1">
    <source>
        <dbReference type="ARBA" id="ARBA00022737"/>
    </source>
</evidence>
<dbReference type="GO" id="GO:0002244">
    <property type="term" value="P:hematopoietic progenitor cell differentiation"/>
    <property type="evidence" value="ECO:0007669"/>
    <property type="project" value="TreeGrafter"/>
</dbReference>
<dbReference type="EMBL" id="VOFY01000012">
    <property type="protein sequence ID" value="KAA8587279.1"/>
    <property type="molecule type" value="Genomic_DNA"/>
</dbReference>
<name>A0A5J5D1C2_9PERO</name>
<gene>
    <name evidence="3" type="ORF">FQN60_016141</name>
</gene>
<dbReference type="InterPro" id="IPR011989">
    <property type="entry name" value="ARM-like"/>
</dbReference>
<evidence type="ECO:0000313" key="4">
    <source>
        <dbReference type="Proteomes" id="UP000327493"/>
    </source>
</evidence>
<dbReference type="Proteomes" id="UP000327493">
    <property type="component" value="Chromosome 12"/>
</dbReference>
<keyword evidence="4" id="KW-1185">Reference proteome</keyword>
<dbReference type="InterPro" id="IPR016024">
    <property type="entry name" value="ARM-type_fold"/>
</dbReference>
<reference evidence="3 4" key="1">
    <citation type="submission" date="2019-08" db="EMBL/GenBank/DDBJ databases">
        <title>A chromosome-level genome assembly, high-density linkage maps, and genome scans reveal the genomic architecture of hybrid incompatibilities underlying speciation via character displacement in darters (Percidae: Etheostominae).</title>
        <authorList>
            <person name="Moran R.L."/>
            <person name="Catchen J.M."/>
            <person name="Fuller R.C."/>
        </authorList>
    </citation>
    <scope>NUCLEOTIDE SEQUENCE [LARGE SCALE GENOMIC DNA]</scope>
    <source>
        <strain evidence="3">EspeVRDwgs_2016</strain>
        <tissue evidence="3">Muscle</tissue>
    </source>
</reference>
<dbReference type="InterPro" id="IPR000225">
    <property type="entry name" value="Armadillo"/>
</dbReference>
<feature type="repeat" description="ARM" evidence="2">
    <location>
        <begin position="265"/>
        <end position="309"/>
    </location>
</feature>
<dbReference type="Gene3D" id="1.25.10.10">
    <property type="entry name" value="Leucine-rich Repeat Variant"/>
    <property type="match status" value="2"/>
</dbReference>
<evidence type="ECO:0008006" key="5">
    <source>
        <dbReference type="Google" id="ProtNLM"/>
    </source>
</evidence>
<evidence type="ECO:0000313" key="3">
    <source>
        <dbReference type="EMBL" id="KAA8587279.1"/>
    </source>
</evidence>
<dbReference type="SMART" id="SM00185">
    <property type="entry name" value="ARM"/>
    <property type="match status" value="4"/>
</dbReference>
<evidence type="ECO:0000256" key="2">
    <source>
        <dbReference type="PROSITE-ProRule" id="PRU00259"/>
    </source>
</evidence>
<dbReference type="AlphaFoldDB" id="A0A5J5D1C2"/>
<dbReference type="PANTHER" id="PTHR22895:SF0">
    <property type="entry name" value="ARMADILLO REPEAT-CONTAINING PROTEIN 6"/>
    <property type="match status" value="1"/>
</dbReference>
<sequence length="441" mass="47995">MAKRRITQETFDAVVRENMEEFEMGPDEALREAVEQFESQGVDLGYIVKAVAAASSDDKQEEQSHKVLQALDSLRIGKDSASVEEATADMKRFTEHCSLEFSQRYLAAQKDAYPVILSYCKKSAGEREAVTALSALAALTDGQPDLLDAEGQRVLLNVLKKHEANSSVLRVAIRTVRHCCLKHEQNRQDLVKGGVLPLLTGAAAQHGGCAELVMEASAALRTMTFDDDIRVPFGQAHEHAKMILCATLSHLAVRNEFCQDICDLGGLKLIMTLLAENYETPELVRQVLSAIRAIAGNDDVKDAVVNAGGVELIVIAMNRHMSNSAVCEQGCACLSVLALRKPNNCKVIMENGGASAALQAMKTHTDKVNVQKKACMLLRNLVSHMSNLSQPILDMGAEALITQALQTHEDCGDVGKAALRDLGCHVELRELWTGKKGSLTY</sequence>
<proteinExistence type="predicted"/>